<gene>
    <name evidence="1" type="ORF">D8862_09160</name>
</gene>
<evidence type="ECO:0000313" key="1">
    <source>
        <dbReference type="EMBL" id="RSI63474.1"/>
    </source>
</evidence>
<dbReference type="AlphaFoldDB" id="A0A3R9IJL3"/>
<organism evidence="1 2">
    <name type="scientific">Streptococcus oralis</name>
    <dbReference type="NCBI Taxonomy" id="1303"/>
    <lineage>
        <taxon>Bacteria</taxon>
        <taxon>Bacillati</taxon>
        <taxon>Bacillota</taxon>
        <taxon>Bacilli</taxon>
        <taxon>Lactobacillales</taxon>
        <taxon>Streptococcaceae</taxon>
        <taxon>Streptococcus</taxon>
    </lineage>
</organism>
<protein>
    <submittedName>
        <fullName evidence="1">Uncharacterized protein</fullName>
    </submittedName>
</protein>
<dbReference type="Proteomes" id="UP000272252">
    <property type="component" value="Unassembled WGS sequence"/>
</dbReference>
<dbReference type="EMBL" id="RJNK01000015">
    <property type="protein sequence ID" value="RSI63474.1"/>
    <property type="molecule type" value="Genomic_DNA"/>
</dbReference>
<accession>A0A3R9IJL3</accession>
<evidence type="ECO:0000313" key="2">
    <source>
        <dbReference type="Proteomes" id="UP000272252"/>
    </source>
</evidence>
<sequence>MRAYGLTKVVDGQETWLSETVAILFEMYEEIRPKLGLFFV</sequence>
<comment type="caution">
    <text evidence="1">The sequence shown here is derived from an EMBL/GenBank/DDBJ whole genome shotgun (WGS) entry which is preliminary data.</text>
</comment>
<name>A0A3R9IJL3_STROR</name>
<reference evidence="1 2" key="1">
    <citation type="submission" date="2018-11" db="EMBL/GenBank/DDBJ databases">
        <title>Species Designations Belie Phenotypic and Genotypic Heterogeneity in Oral Streptococci.</title>
        <authorList>
            <person name="Velsko I."/>
        </authorList>
    </citation>
    <scope>NUCLEOTIDE SEQUENCE [LARGE SCALE GENOMIC DNA]</scope>
    <source>
        <strain evidence="1 2">BCC59</strain>
    </source>
</reference>
<proteinExistence type="predicted"/>